<keyword evidence="2 6" id="KW-0808">Transferase</keyword>
<evidence type="ECO:0000313" key="13">
    <source>
        <dbReference type="Proteomes" id="UP001409585"/>
    </source>
</evidence>
<dbReference type="EC" id="2.7.4.1" evidence="6 7"/>
<keyword evidence="1 6" id="KW-0597">Phosphoprotein</keyword>
<gene>
    <name evidence="12" type="primary">ppk1</name>
    <name evidence="6" type="synonym">ppk</name>
    <name evidence="12" type="ORF">GCM10025791_14850</name>
</gene>
<evidence type="ECO:0000256" key="2">
    <source>
        <dbReference type="ARBA" id="ARBA00022679"/>
    </source>
</evidence>
<dbReference type="InterPro" id="IPR041108">
    <property type="entry name" value="PP_kinase_C_1"/>
</dbReference>
<feature type="binding site" evidence="6">
    <location>
        <position position="609"/>
    </location>
    <ligand>
        <name>ATP</name>
        <dbReference type="ChEBI" id="CHEBI:30616"/>
    </ligand>
</feature>
<dbReference type="GO" id="GO:0006799">
    <property type="term" value="P:polyphosphate biosynthetic process"/>
    <property type="evidence" value="ECO:0007669"/>
    <property type="project" value="UniProtKB-UniRule"/>
</dbReference>
<dbReference type="HAMAP" id="MF_00347">
    <property type="entry name" value="Polyphosphate_kinase"/>
    <property type="match status" value="1"/>
</dbReference>
<comment type="caution">
    <text evidence="12">The sequence shown here is derived from an EMBL/GenBank/DDBJ whole genome shotgun (WGS) entry which is preliminary data.</text>
</comment>
<accession>A0AAV3U007</accession>
<dbReference type="CDD" id="cd09168">
    <property type="entry name" value="PLDc_PaPPK1_C2_like"/>
    <property type="match status" value="1"/>
</dbReference>
<evidence type="ECO:0000313" key="12">
    <source>
        <dbReference type="EMBL" id="GAA4938064.1"/>
    </source>
</evidence>
<feature type="binding site" evidence="6">
    <location>
        <position position="581"/>
    </location>
    <ligand>
        <name>ATP</name>
        <dbReference type="ChEBI" id="CHEBI:30616"/>
    </ligand>
</feature>
<keyword evidence="13" id="KW-1185">Reference proteome</keyword>
<dbReference type="GO" id="GO:0046872">
    <property type="term" value="F:metal ion binding"/>
    <property type="evidence" value="ECO:0007669"/>
    <property type="project" value="UniProtKB-KW"/>
</dbReference>
<feature type="domain" description="Polyphosphate kinase C-terminal" evidence="11">
    <location>
        <begin position="348"/>
        <end position="512"/>
    </location>
</feature>
<dbReference type="AlphaFoldDB" id="A0AAV3U007"/>
<dbReference type="NCBIfam" id="NF003918">
    <property type="entry name" value="PRK05443.1-2"/>
    <property type="match status" value="1"/>
</dbReference>
<dbReference type="Pfam" id="PF13090">
    <property type="entry name" value="PP_kinase_C"/>
    <property type="match status" value="1"/>
</dbReference>
<dbReference type="RefSeq" id="WP_345419479.1">
    <property type="nucleotide sequence ID" value="NZ_AP031496.1"/>
</dbReference>
<comment type="cofactor">
    <cofactor evidence="6">
        <name>Mg(2+)</name>
        <dbReference type="ChEBI" id="CHEBI:18420"/>
    </cofactor>
</comment>
<reference evidence="13" key="1">
    <citation type="journal article" date="2019" name="Int. J. Syst. Evol. Microbiol.">
        <title>The Global Catalogue of Microorganisms (GCM) 10K type strain sequencing project: providing services to taxonomists for standard genome sequencing and annotation.</title>
        <authorList>
            <consortium name="The Broad Institute Genomics Platform"/>
            <consortium name="The Broad Institute Genome Sequencing Center for Infectious Disease"/>
            <person name="Wu L."/>
            <person name="Ma J."/>
        </authorList>
    </citation>
    <scope>NUCLEOTIDE SEQUENCE [LARGE SCALE GENOMIC DNA]</scope>
    <source>
        <strain evidence="13">JCM 19134</strain>
    </source>
</reference>
<organism evidence="12 13">
    <name type="scientific">Halioxenophilus aromaticivorans</name>
    <dbReference type="NCBI Taxonomy" id="1306992"/>
    <lineage>
        <taxon>Bacteria</taxon>
        <taxon>Pseudomonadati</taxon>
        <taxon>Pseudomonadota</taxon>
        <taxon>Gammaproteobacteria</taxon>
        <taxon>Alteromonadales</taxon>
        <taxon>Alteromonadaceae</taxon>
        <taxon>Halioxenophilus</taxon>
    </lineage>
</organism>
<dbReference type="Proteomes" id="UP001409585">
    <property type="component" value="Unassembled WGS sequence"/>
</dbReference>
<comment type="similarity">
    <text evidence="6 7">Belongs to the polyphosphate kinase 1 (PPK1) family.</text>
</comment>
<evidence type="ECO:0000259" key="8">
    <source>
        <dbReference type="Pfam" id="PF02503"/>
    </source>
</evidence>
<evidence type="ECO:0000256" key="1">
    <source>
        <dbReference type="ARBA" id="ARBA00022553"/>
    </source>
</evidence>
<dbReference type="NCBIfam" id="TIGR03705">
    <property type="entry name" value="poly_P_kin"/>
    <property type="match status" value="1"/>
</dbReference>
<evidence type="ECO:0000256" key="4">
    <source>
        <dbReference type="ARBA" id="ARBA00022777"/>
    </source>
</evidence>
<evidence type="ECO:0000259" key="11">
    <source>
        <dbReference type="Pfam" id="PF17941"/>
    </source>
</evidence>
<dbReference type="Gene3D" id="1.20.58.310">
    <property type="entry name" value="Polyphosphate kinase N-terminal domain"/>
    <property type="match status" value="1"/>
</dbReference>
<keyword evidence="3 6" id="KW-0547">Nucleotide-binding</keyword>
<dbReference type="PANTHER" id="PTHR30218:SF0">
    <property type="entry name" value="POLYPHOSPHATE KINASE"/>
    <property type="match status" value="1"/>
</dbReference>
<dbReference type="Gene3D" id="3.30.870.10">
    <property type="entry name" value="Endonuclease Chain A"/>
    <property type="match status" value="2"/>
</dbReference>
<evidence type="ECO:0000256" key="5">
    <source>
        <dbReference type="ARBA" id="ARBA00022840"/>
    </source>
</evidence>
<feature type="domain" description="Polyphosphate kinase middle" evidence="8">
    <location>
        <begin position="139"/>
        <end position="320"/>
    </location>
</feature>
<proteinExistence type="inferred from homology"/>
<keyword evidence="6" id="KW-0479">Metal-binding</keyword>
<dbReference type="NCBIfam" id="NF003921">
    <property type="entry name" value="PRK05443.2-2"/>
    <property type="match status" value="1"/>
</dbReference>
<dbReference type="InterPro" id="IPR036832">
    <property type="entry name" value="PPK_N_dom_sf"/>
</dbReference>
<name>A0AAV3U007_9ALTE</name>
<dbReference type="Pfam" id="PF02503">
    <property type="entry name" value="PP_kinase"/>
    <property type="match status" value="1"/>
</dbReference>
<dbReference type="InterPro" id="IPR003414">
    <property type="entry name" value="PP_kinase"/>
</dbReference>
<dbReference type="InterPro" id="IPR036830">
    <property type="entry name" value="PP_kinase_middle_dom_sf"/>
</dbReference>
<dbReference type="SUPFAM" id="SSF140356">
    <property type="entry name" value="PPK N-terminal domain-like"/>
    <property type="match status" value="1"/>
</dbReference>
<feature type="binding site" evidence="6">
    <location>
        <position position="485"/>
    </location>
    <ligand>
        <name>ATP</name>
        <dbReference type="ChEBI" id="CHEBI:30616"/>
    </ligand>
</feature>
<dbReference type="Pfam" id="PF13089">
    <property type="entry name" value="PP_kinase_N"/>
    <property type="match status" value="1"/>
</dbReference>
<comment type="catalytic activity">
    <reaction evidence="6 7">
        <text>[phosphate](n) + ATP = [phosphate](n+1) + ADP</text>
        <dbReference type="Rhea" id="RHEA:19573"/>
        <dbReference type="Rhea" id="RHEA-COMP:9859"/>
        <dbReference type="Rhea" id="RHEA-COMP:14280"/>
        <dbReference type="ChEBI" id="CHEBI:16838"/>
        <dbReference type="ChEBI" id="CHEBI:30616"/>
        <dbReference type="ChEBI" id="CHEBI:456216"/>
        <dbReference type="EC" id="2.7.4.1"/>
    </reaction>
</comment>
<feature type="binding site" evidence="6">
    <location>
        <position position="422"/>
    </location>
    <ligand>
        <name>Mg(2+)</name>
        <dbReference type="ChEBI" id="CHEBI:18420"/>
    </ligand>
</feature>
<evidence type="ECO:0000256" key="7">
    <source>
        <dbReference type="RuleBase" id="RU003800"/>
    </source>
</evidence>
<comment type="PTM">
    <text evidence="6 7">An intermediate of this reaction is the autophosphorylated ppk in which a phosphate is covalently linked to a histidine residue through a N-P bond.</text>
</comment>
<dbReference type="GO" id="GO:0008976">
    <property type="term" value="F:polyphosphate kinase activity"/>
    <property type="evidence" value="ECO:0007669"/>
    <property type="project" value="UniProtKB-UniRule"/>
</dbReference>
<feature type="domain" description="Polyphosphate kinase C-terminal" evidence="10">
    <location>
        <begin position="522"/>
        <end position="687"/>
    </location>
</feature>
<dbReference type="PANTHER" id="PTHR30218">
    <property type="entry name" value="POLYPHOSPHATE KINASE"/>
    <property type="match status" value="1"/>
</dbReference>
<protein>
    <recommendedName>
        <fullName evidence="6 7">Polyphosphate kinase</fullName>
        <ecNumber evidence="6 7">2.7.4.1</ecNumber>
    </recommendedName>
    <alternativeName>
        <fullName evidence="6">ATP-polyphosphate phosphotransferase</fullName>
    </alternativeName>
    <alternativeName>
        <fullName evidence="6">Polyphosphoric acid kinase</fullName>
    </alternativeName>
</protein>
<dbReference type="SUPFAM" id="SSF56024">
    <property type="entry name" value="Phospholipase D/nuclease"/>
    <property type="match status" value="2"/>
</dbReference>
<keyword evidence="4 6" id="KW-0418">Kinase</keyword>
<dbReference type="Pfam" id="PF17941">
    <property type="entry name" value="PP_kinase_C_1"/>
    <property type="match status" value="1"/>
</dbReference>
<dbReference type="InterPro" id="IPR025200">
    <property type="entry name" value="PPK_C_dom2"/>
</dbReference>
<dbReference type="GO" id="GO:0009358">
    <property type="term" value="C:polyphosphate kinase complex"/>
    <property type="evidence" value="ECO:0007669"/>
    <property type="project" value="InterPro"/>
</dbReference>
<feature type="domain" description="Polyphosphate kinase N-terminal" evidence="9">
    <location>
        <begin position="23"/>
        <end position="129"/>
    </location>
</feature>
<dbReference type="InterPro" id="IPR025198">
    <property type="entry name" value="PPK_N_dom"/>
</dbReference>
<keyword evidence="5 6" id="KW-0067">ATP-binding</keyword>
<feature type="binding site" evidence="6">
    <location>
        <position position="392"/>
    </location>
    <ligand>
        <name>Mg(2+)</name>
        <dbReference type="ChEBI" id="CHEBI:18420"/>
    </ligand>
</feature>
<dbReference type="PIRSF" id="PIRSF015589">
    <property type="entry name" value="PP_kinase"/>
    <property type="match status" value="1"/>
</dbReference>
<feature type="binding site" evidence="6">
    <location>
        <position position="61"/>
    </location>
    <ligand>
        <name>ATP</name>
        <dbReference type="ChEBI" id="CHEBI:30616"/>
    </ligand>
</feature>
<evidence type="ECO:0000256" key="3">
    <source>
        <dbReference type="ARBA" id="ARBA00022741"/>
    </source>
</evidence>
<comment type="function">
    <text evidence="6 7">Catalyzes the reversible transfer of the terminal phosphate of ATP to form a long-chain polyphosphate (polyP).</text>
</comment>
<evidence type="ECO:0000259" key="9">
    <source>
        <dbReference type="Pfam" id="PF13089"/>
    </source>
</evidence>
<dbReference type="Gene3D" id="3.30.1840.10">
    <property type="entry name" value="Polyphosphate kinase middle domain"/>
    <property type="match status" value="1"/>
</dbReference>
<dbReference type="InterPro" id="IPR024953">
    <property type="entry name" value="PP_kinase_middle"/>
</dbReference>
<keyword evidence="6" id="KW-0460">Magnesium</keyword>
<dbReference type="NCBIfam" id="NF003917">
    <property type="entry name" value="PRK05443.1-1"/>
    <property type="match status" value="1"/>
</dbReference>
<evidence type="ECO:0000256" key="6">
    <source>
        <dbReference type="HAMAP-Rule" id="MF_00347"/>
    </source>
</evidence>
<sequence length="698" mass="78280">MPNDLSLNTGDNIVENFDNPDYYINRELSHLKFNMRVLHQALDTSHPLLERLKFLLIFSSNLDEFFEIRVSGLFERIEFGQQEGTGPDGKSPESLLQEISAACHPLVEQQYQILNEQLIPQMEQENIRFIRRGDWTEAQKVWVEEFFKNDIVPVSSPIGLDPAHPFPLLVNKSLNFIVSLEGKDAFGRDTGLAIVPAPRSLDRVIRIPDELCDGGDNFVFLSSMIHAHVDTLFPGMKVKGCYQFRITRNADLDVDMEGVADLALALKGELASRRFGRAVRLEVADDCPQPLIDILLRETKLDEAHLYQVNGPVNLKRLMRVPSLVSRPDLLYPSFTPGTPRALRERKEIFKAVARKDYLLLHPFESFQPVVDFLRQAAVDPDVLAIKQTLYRTGDNSPIVAALLDAARNGKEVTAVVELRARFDEEENLALAAELQAAGVVVVYGVVGYKTHCKMMLIVRREGNELKRYAHLGTGNYHAGTAKLYTDYSLLTADENLCADVHKVFQQLTGMGKIERVKCVLNAPFTLKGGLIELIDQEIDAVKKGKSGRIIMKANGLTESEVIRALYRASQAGVKVDLIIRGMCCLRPGIPGISDNIRVKSIVGRFLEHTRAYYFANASPSIYCGSADLMERNLNRRVEVCFPLHSKGVTKRVKADLELYVADESQSWELQQSGDYRANNAGPAEQSAQMVLLQELKN</sequence>
<dbReference type="EMBL" id="BAABLX010000009">
    <property type="protein sequence ID" value="GAA4938064.1"/>
    <property type="molecule type" value="Genomic_DNA"/>
</dbReference>
<dbReference type="SUPFAM" id="SSF143724">
    <property type="entry name" value="PHP14-like"/>
    <property type="match status" value="1"/>
</dbReference>
<dbReference type="GO" id="GO:0005524">
    <property type="term" value="F:ATP binding"/>
    <property type="evidence" value="ECO:0007669"/>
    <property type="project" value="UniProtKB-KW"/>
</dbReference>
<evidence type="ECO:0000259" key="10">
    <source>
        <dbReference type="Pfam" id="PF13090"/>
    </source>
</evidence>
<feature type="active site" description="Phosphohistidine intermediate" evidence="6">
    <location>
        <position position="452"/>
    </location>
</feature>